<dbReference type="SMART" id="SM00717">
    <property type="entry name" value="SANT"/>
    <property type="match status" value="2"/>
</dbReference>
<sequence>MGRTPCCDKDNVKRGPWSPEEDAALKSYLESHGTGGNWILLPKKAGLRRCGKSCRLRWLNYLRPDIKHGSFTEEEDSIICSLYNQMGSRWSVIASHMPGRTDNDVKNYWNTKLKKKLLVLGGKVKNISSKEREPTITNNALFSGIRKTEEPQDPAFSTFQPATLQTLSDVNSGLNAYNQTLSLNPDQLYSPKFLGFSNFGASSRRSFSTTVSLSQEGSSVSDSSSIAGNGYLDQDSWFCMDYGYGLAYDNNVNYYGMCFEKTTSEAVPSGCTDLGELFQAEIYNY</sequence>
<dbReference type="InterPro" id="IPR017930">
    <property type="entry name" value="Myb_dom"/>
</dbReference>
<evidence type="ECO:0000256" key="3">
    <source>
        <dbReference type="ARBA" id="ARBA00023015"/>
    </source>
</evidence>
<comment type="subcellular location">
    <subcellularLocation>
        <location evidence="1">Nucleus</location>
    </subcellularLocation>
</comment>
<dbReference type="PANTHER" id="PTHR48000:SF67">
    <property type="entry name" value="MYB-LIKE DNA-BINDING DOMAIN CONTAINING PROTEIN, EXPRESSED"/>
    <property type="match status" value="1"/>
</dbReference>
<feature type="domain" description="Myb-like" evidence="7">
    <location>
        <begin position="9"/>
        <end position="62"/>
    </location>
</feature>
<dbReference type="SUPFAM" id="SSF46689">
    <property type="entry name" value="Homeodomain-like"/>
    <property type="match status" value="1"/>
</dbReference>
<dbReference type="GO" id="GO:0005634">
    <property type="term" value="C:nucleus"/>
    <property type="evidence" value="ECO:0007669"/>
    <property type="project" value="UniProtKB-SubCell"/>
</dbReference>
<dbReference type="PROSITE" id="PS51294">
    <property type="entry name" value="HTH_MYB"/>
    <property type="match status" value="2"/>
</dbReference>
<keyword evidence="6" id="KW-0539">Nucleus</keyword>
<dbReference type="Gene3D" id="1.10.10.60">
    <property type="entry name" value="Homeodomain-like"/>
    <property type="match status" value="2"/>
</dbReference>
<dbReference type="PROSITE" id="PS50090">
    <property type="entry name" value="MYB_LIKE"/>
    <property type="match status" value="2"/>
</dbReference>
<keyword evidence="2" id="KW-0677">Repeat</keyword>
<keyword evidence="10" id="KW-1185">Reference proteome</keyword>
<dbReference type="InterPro" id="IPR001005">
    <property type="entry name" value="SANT/Myb"/>
</dbReference>
<accession>A0A540KQV0</accession>
<dbReference type="Pfam" id="PF00249">
    <property type="entry name" value="Myb_DNA-binding"/>
    <property type="match status" value="2"/>
</dbReference>
<feature type="domain" description="HTH myb-type" evidence="8">
    <location>
        <begin position="63"/>
        <end position="117"/>
    </location>
</feature>
<evidence type="ECO:0000313" key="10">
    <source>
        <dbReference type="Proteomes" id="UP000315295"/>
    </source>
</evidence>
<reference evidence="9 10" key="1">
    <citation type="journal article" date="2019" name="G3 (Bethesda)">
        <title>Sequencing of a Wild Apple (Malus baccata) Genome Unravels the Differences Between Cultivated and Wild Apple Species Regarding Disease Resistance and Cold Tolerance.</title>
        <authorList>
            <person name="Chen X."/>
        </authorList>
    </citation>
    <scope>NUCLEOTIDE SEQUENCE [LARGE SCALE GENOMIC DNA]</scope>
    <source>
        <strain evidence="10">cv. Shandingzi</strain>
        <tissue evidence="9">Leaves</tissue>
    </source>
</reference>
<evidence type="ECO:0000256" key="6">
    <source>
        <dbReference type="ARBA" id="ARBA00023242"/>
    </source>
</evidence>
<proteinExistence type="predicted"/>
<gene>
    <name evidence="9" type="ORF">C1H46_038109</name>
</gene>
<evidence type="ECO:0000256" key="4">
    <source>
        <dbReference type="ARBA" id="ARBA00023125"/>
    </source>
</evidence>
<keyword evidence="4" id="KW-0238">DNA-binding</keyword>
<dbReference type="CDD" id="cd00167">
    <property type="entry name" value="SANT"/>
    <property type="match status" value="2"/>
</dbReference>
<dbReference type="Proteomes" id="UP000315295">
    <property type="component" value="Unassembled WGS sequence"/>
</dbReference>
<feature type="domain" description="Myb-like" evidence="7">
    <location>
        <begin position="63"/>
        <end position="113"/>
    </location>
</feature>
<dbReference type="EMBL" id="VIEB01001034">
    <property type="protein sequence ID" value="TQD76372.1"/>
    <property type="molecule type" value="Genomic_DNA"/>
</dbReference>
<evidence type="ECO:0000313" key="9">
    <source>
        <dbReference type="EMBL" id="TQD76372.1"/>
    </source>
</evidence>
<evidence type="ECO:0000256" key="1">
    <source>
        <dbReference type="ARBA" id="ARBA00004123"/>
    </source>
</evidence>
<name>A0A540KQV0_MALBA</name>
<dbReference type="STRING" id="106549.A0A540KQV0"/>
<feature type="domain" description="HTH myb-type" evidence="8">
    <location>
        <begin position="9"/>
        <end position="62"/>
    </location>
</feature>
<organism evidence="9 10">
    <name type="scientific">Malus baccata</name>
    <name type="common">Siberian crab apple</name>
    <name type="synonym">Pyrus baccata</name>
    <dbReference type="NCBI Taxonomy" id="106549"/>
    <lineage>
        <taxon>Eukaryota</taxon>
        <taxon>Viridiplantae</taxon>
        <taxon>Streptophyta</taxon>
        <taxon>Embryophyta</taxon>
        <taxon>Tracheophyta</taxon>
        <taxon>Spermatophyta</taxon>
        <taxon>Magnoliopsida</taxon>
        <taxon>eudicotyledons</taxon>
        <taxon>Gunneridae</taxon>
        <taxon>Pentapetalae</taxon>
        <taxon>rosids</taxon>
        <taxon>fabids</taxon>
        <taxon>Rosales</taxon>
        <taxon>Rosaceae</taxon>
        <taxon>Amygdaloideae</taxon>
        <taxon>Maleae</taxon>
        <taxon>Malus</taxon>
    </lineage>
</organism>
<protein>
    <submittedName>
        <fullName evidence="9">Uncharacterized protein</fullName>
    </submittedName>
</protein>
<dbReference type="PANTHER" id="PTHR48000">
    <property type="entry name" value="OS09G0431300 PROTEIN"/>
    <property type="match status" value="1"/>
</dbReference>
<dbReference type="InterPro" id="IPR009057">
    <property type="entry name" value="Homeodomain-like_sf"/>
</dbReference>
<keyword evidence="5" id="KW-0804">Transcription</keyword>
<keyword evidence="3" id="KW-0805">Transcription regulation</keyword>
<evidence type="ECO:0000259" key="7">
    <source>
        <dbReference type="PROSITE" id="PS50090"/>
    </source>
</evidence>
<evidence type="ECO:0000256" key="5">
    <source>
        <dbReference type="ARBA" id="ARBA00023163"/>
    </source>
</evidence>
<evidence type="ECO:0000256" key="2">
    <source>
        <dbReference type="ARBA" id="ARBA00022737"/>
    </source>
</evidence>
<comment type="caution">
    <text evidence="9">The sequence shown here is derived from an EMBL/GenBank/DDBJ whole genome shotgun (WGS) entry which is preliminary data.</text>
</comment>
<dbReference type="GO" id="GO:0003677">
    <property type="term" value="F:DNA binding"/>
    <property type="evidence" value="ECO:0007669"/>
    <property type="project" value="UniProtKB-KW"/>
</dbReference>
<evidence type="ECO:0000259" key="8">
    <source>
        <dbReference type="PROSITE" id="PS51294"/>
    </source>
</evidence>
<dbReference type="FunFam" id="1.10.10.60:FF:000015">
    <property type="entry name" value="Transcription factor RAX3"/>
    <property type="match status" value="1"/>
</dbReference>
<dbReference type="AlphaFoldDB" id="A0A540KQV0"/>